<dbReference type="PANTHER" id="PTHR15532:SF5">
    <property type="entry name" value="SULFOTRANSFERASE DOMAIN-CONTAINING PROTEIN"/>
    <property type="match status" value="1"/>
</dbReference>
<dbReference type="EMBL" id="DVLF01000128">
    <property type="protein sequence ID" value="HIT50210.1"/>
    <property type="molecule type" value="Genomic_DNA"/>
</dbReference>
<feature type="transmembrane region" description="Helical" evidence="8">
    <location>
        <begin position="48"/>
        <end position="66"/>
    </location>
</feature>
<evidence type="ECO:0000256" key="5">
    <source>
        <dbReference type="ARBA" id="ARBA00023136"/>
    </source>
</evidence>
<dbReference type="InterPro" id="IPR032518">
    <property type="entry name" value="HepII_N"/>
</dbReference>
<dbReference type="Gene3D" id="2.70.98.70">
    <property type="match status" value="1"/>
</dbReference>
<keyword evidence="4 8" id="KW-1133">Transmembrane helix</keyword>
<evidence type="ECO:0000313" key="11">
    <source>
        <dbReference type="Proteomes" id="UP000886758"/>
    </source>
</evidence>
<comment type="caution">
    <text evidence="10">The sequence shown here is derived from an EMBL/GenBank/DDBJ whole genome shotgun (WGS) entry which is preliminary data.</text>
</comment>
<reference evidence="10" key="1">
    <citation type="submission" date="2020-10" db="EMBL/GenBank/DDBJ databases">
        <authorList>
            <person name="Gilroy R."/>
        </authorList>
    </citation>
    <scope>NUCLEOTIDE SEQUENCE</scope>
    <source>
        <strain evidence="10">ChiW17-6978</strain>
    </source>
</reference>
<evidence type="ECO:0000256" key="6">
    <source>
        <dbReference type="ARBA" id="ARBA00023180"/>
    </source>
</evidence>
<reference evidence="10" key="2">
    <citation type="journal article" date="2021" name="PeerJ">
        <title>Extensive microbial diversity within the chicken gut microbiome revealed by metagenomics and culture.</title>
        <authorList>
            <person name="Gilroy R."/>
            <person name="Ravi A."/>
            <person name="Getino M."/>
            <person name="Pursley I."/>
            <person name="Horton D.L."/>
            <person name="Alikhan N.F."/>
            <person name="Baker D."/>
            <person name="Gharbi K."/>
            <person name="Hall N."/>
            <person name="Watson M."/>
            <person name="Adriaenssens E.M."/>
            <person name="Foster-Nyarko E."/>
            <person name="Jarju S."/>
            <person name="Secka A."/>
            <person name="Antonio M."/>
            <person name="Oren A."/>
            <person name="Chaudhuri R.R."/>
            <person name="La Ragione R."/>
            <person name="Hildebrand F."/>
            <person name="Pallen M.J."/>
        </authorList>
    </citation>
    <scope>NUCLEOTIDE SEQUENCE</scope>
    <source>
        <strain evidence="10">ChiW17-6978</strain>
    </source>
</reference>
<keyword evidence="5 8" id="KW-0472">Membrane</keyword>
<dbReference type="Pfam" id="PF16332">
    <property type="entry name" value="DUF4962"/>
    <property type="match status" value="1"/>
</dbReference>
<comment type="subcellular location">
    <subcellularLocation>
        <location evidence="1">Membrane</location>
        <topology evidence="1">Multi-pass membrane protein</topology>
    </subcellularLocation>
</comment>
<keyword evidence="3" id="KW-0732">Signal</keyword>
<gene>
    <name evidence="10" type="ORF">IAD46_04205</name>
</gene>
<feature type="domain" description="Heparinase II N-terminal" evidence="9">
    <location>
        <begin position="11"/>
        <end position="300"/>
    </location>
</feature>
<keyword evidence="6" id="KW-0325">Glycoprotein</keyword>
<dbReference type="GO" id="GO:0016853">
    <property type="term" value="F:isomerase activity"/>
    <property type="evidence" value="ECO:0007669"/>
    <property type="project" value="UniProtKB-KW"/>
</dbReference>
<feature type="transmembrane region" description="Helical" evidence="8">
    <location>
        <begin position="87"/>
        <end position="114"/>
    </location>
</feature>
<dbReference type="Gene3D" id="1.50.10.100">
    <property type="entry name" value="Chondroitin AC/alginate lyase"/>
    <property type="match status" value="1"/>
</dbReference>
<keyword evidence="7" id="KW-0413">Isomerase</keyword>
<evidence type="ECO:0000256" key="3">
    <source>
        <dbReference type="ARBA" id="ARBA00022729"/>
    </source>
</evidence>
<evidence type="ECO:0000256" key="1">
    <source>
        <dbReference type="ARBA" id="ARBA00004141"/>
    </source>
</evidence>
<accession>A0A9D1KID4</accession>
<dbReference type="InterPro" id="IPR008929">
    <property type="entry name" value="Chondroitin_lyas"/>
</dbReference>
<dbReference type="GO" id="GO:0016020">
    <property type="term" value="C:membrane"/>
    <property type="evidence" value="ECO:0007669"/>
    <property type="project" value="UniProtKB-SubCell"/>
</dbReference>
<evidence type="ECO:0000256" key="7">
    <source>
        <dbReference type="ARBA" id="ARBA00023235"/>
    </source>
</evidence>
<evidence type="ECO:0000256" key="4">
    <source>
        <dbReference type="ARBA" id="ARBA00022989"/>
    </source>
</evidence>
<dbReference type="InterPro" id="IPR052447">
    <property type="entry name" value="Dermatan-Sulfate_Isomerase"/>
</dbReference>
<name>A0A9D1KID4_9MOLU</name>
<keyword evidence="2 8" id="KW-0812">Transmembrane</keyword>
<evidence type="ECO:0000259" key="9">
    <source>
        <dbReference type="Pfam" id="PF16332"/>
    </source>
</evidence>
<organism evidence="10 11">
    <name type="scientific">Candidatus Pelethenecus faecipullorum</name>
    <dbReference type="NCBI Taxonomy" id="2840900"/>
    <lineage>
        <taxon>Bacteria</taxon>
        <taxon>Bacillati</taxon>
        <taxon>Mycoplasmatota</taxon>
        <taxon>Mollicutes</taxon>
        <taxon>Candidatus Pelethenecus</taxon>
    </lineage>
</organism>
<dbReference type="Proteomes" id="UP000886758">
    <property type="component" value="Unassembled WGS sequence"/>
</dbReference>
<protein>
    <submittedName>
        <fullName evidence="10">DUF4962 domain-containing protein</fullName>
    </submittedName>
</protein>
<evidence type="ECO:0000313" key="10">
    <source>
        <dbReference type="EMBL" id="HIT50210.1"/>
    </source>
</evidence>
<sequence length="682" mass="79827">MSNYLLIPDLEQLKKEIATTKKQQFYRLADQCDRYFNMPLSNQHPAGSTTYMGIAMINLSLFYLLTEEKKYYEEAMRFIRTVCSYEVWGYAHLVNVDLSASWILFGLSLAYNWLKNYLPQEDKAIIYDKLCLQSKIMYDYKLKTTGKGWSTAYYQNHNWINMTGLACCGYALLDSYPEASCYIQLAKENFDLVYSLLAEDGSNYEGVVYWRYGGMWLFVYADLLKDRENLDYFKTCPYLKNTFYYRISQASADLKRQLNFGDCHDRYSGHSAAVYYKIAKEYRNGYAQTLANKVSTEFLYEEQYQSSVKPGILPEACFELLWYDPTVEEKELNELPKVFYFEDLGLISLRSGYQADATVFSFKCGRPGGLKQWKNGWRFFKDQGYQVLSLSHHHPDNLSFILNKEHAYFYIDDGYNRNILPQHHNVLLVDGKLSDCMNCNDVYMESAKTRLAENPSFDPVASYYGEINYFYTDQRYTFFKGENHLIYPVDLKMKEVSRIVFTDELNYFILIDTFESEKTHTYTSVFNSDCFAEQTNDGYVYRLLNEKLYYRCFSEDEVTVRQFSQEVKSVMTTQEPDNFCRTVLHTLCVDTKPTIKQQLIHTLCLEKEKPISFSGGVLYLDSKTYLLLQPALGYTFDGDCLYVEETVDQVKLGIFNGTVVQYQNQVLYDSKHRKSLVIEVKK</sequence>
<evidence type="ECO:0000256" key="8">
    <source>
        <dbReference type="SAM" id="Phobius"/>
    </source>
</evidence>
<dbReference type="AlphaFoldDB" id="A0A9D1KID4"/>
<dbReference type="SUPFAM" id="SSF48230">
    <property type="entry name" value="Chondroitin AC/alginate lyase"/>
    <property type="match status" value="1"/>
</dbReference>
<proteinExistence type="predicted"/>
<evidence type="ECO:0000256" key="2">
    <source>
        <dbReference type="ARBA" id="ARBA00022692"/>
    </source>
</evidence>
<dbReference type="PANTHER" id="PTHR15532">
    <property type="match status" value="1"/>
</dbReference>